<evidence type="ECO:0000256" key="2">
    <source>
        <dbReference type="ARBA" id="ARBA00022801"/>
    </source>
</evidence>
<reference evidence="4" key="1">
    <citation type="submission" date="2020-10" db="EMBL/GenBank/DDBJ databases">
        <authorList>
            <person name="Gilroy R."/>
        </authorList>
    </citation>
    <scope>NUCLEOTIDE SEQUENCE</scope>
    <source>
        <strain evidence="4">ChiHjej10B9-9673</strain>
    </source>
</reference>
<feature type="site" description="Important for substrate specificity" evidence="3">
    <location>
        <position position="11"/>
    </location>
</feature>
<proteinExistence type="inferred from homology"/>
<dbReference type="SUPFAM" id="SSF52972">
    <property type="entry name" value="ITPase-like"/>
    <property type="match status" value="1"/>
</dbReference>
<dbReference type="GO" id="GO:0005737">
    <property type="term" value="C:cytoplasm"/>
    <property type="evidence" value="ECO:0007669"/>
    <property type="project" value="UniProtKB-SubCell"/>
</dbReference>
<protein>
    <recommendedName>
        <fullName evidence="3">dTTP/UTP pyrophosphatase</fullName>
        <shortName evidence="3">dTTPase/UTPase</shortName>
        <ecNumber evidence="3">3.6.1.9</ecNumber>
    </recommendedName>
    <alternativeName>
        <fullName evidence="3">Nucleoside triphosphate pyrophosphatase</fullName>
    </alternativeName>
    <alternativeName>
        <fullName evidence="3">Nucleotide pyrophosphatase</fullName>
        <shortName evidence="3">Nucleotide PPase</shortName>
    </alternativeName>
</protein>
<comment type="catalytic activity">
    <reaction evidence="3">
        <text>dTTP + H2O = dTMP + diphosphate + H(+)</text>
        <dbReference type="Rhea" id="RHEA:28534"/>
        <dbReference type="ChEBI" id="CHEBI:15377"/>
        <dbReference type="ChEBI" id="CHEBI:15378"/>
        <dbReference type="ChEBI" id="CHEBI:33019"/>
        <dbReference type="ChEBI" id="CHEBI:37568"/>
        <dbReference type="ChEBI" id="CHEBI:63528"/>
        <dbReference type="EC" id="3.6.1.9"/>
    </reaction>
</comment>
<dbReference type="Proteomes" id="UP000824001">
    <property type="component" value="Unassembled WGS sequence"/>
</dbReference>
<comment type="caution">
    <text evidence="4">The sequence shown here is derived from an EMBL/GenBank/DDBJ whole genome shotgun (WGS) entry which is preliminary data.</text>
</comment>
<accession>A0A9D1FF71</accession>
<dbReference type="NCBIfam" id="TIGR00172">
    <property type="entry name" value="maf"/>
    <property type="match status" value="1"/>
</dbReference>
<evidence type="ECO:0000256" key="3">
    <source>
        <dbReference type="HAMAP-Rule" id="MF_00528"/>
    </source>
</evidence>
<comment type="similarity">
    <text evidence="3">Belongs to the Maf family. YhdE subfamily.</text>
</comment>
<dbReference type="Gene3D" id="3.90.950.10">
    <property type="match status" value="1"/>
</dbReference>
<reference evidence="4" key="2">
    <citation type="journal article" date="2021" name="PeerJ">
        <title>Extensive microbial diversity within the chicken gut microbiome revealed by metagenomics and culture.</title>
        <authorList>
            <person name="Gilroy R."/>
            <person name="Ravi A."/>
            <person name="Getino M."/>
            <person name="Pursley I."/>
            <person name="Horton D.L."/>
            <person name="Alikhan N.F."/>
            <person name="Baker D."/>
            <person name="Gharbi K."/>
            <person name="Hall N."/>
            <person name="Watson M."/>
            <person name="Adriaenssens E.M."/>
            <person name="Foster-Nyarko E."/>
            <person name="Jarju S."/>
            <person name="Secka A."/>
            <person name="Antonio M."/>
            <person name="Oren A."/>
            <person name="Chaudhuri R.R."/>
            <person name="La Ragione R."/>
            <person name="Hildebrand F."/>
            <person name="Pallen M.J."/>
        </authorList>
    </citation>
    <scope>NUCLEOTIDE SEQUENCE</scope>
    <source>
        <strain evidence="4">ChiHjej10B9-9673</strain>
    </source>
</reference>
<comment type="subcellular location">
    <subcellularLocation>
        <location evidence="3">Cytoplasm</location>
    </subcellularLocation>
</comment>
<dbReference type="InterPro" id="IPR029001">
    <property type="entry name" value="ITPase-like_fam"/>
</dbReference>
<dbReference type="PIRSF" id="PIRSF006305">
    <property type="entry name" value="Maf"/>
    <property type="match status" value="1"/>
</dbReference>
<dbReference type="PANTHER" id="PTHR43213">
    <property type="entry name" value="BIFUNCTIONAL DTTP/UTP PYROPHOSPHATASE/METHYLTRANSFERASE PROTEIN-RELATED"/>
    <property type="match status" value="1"/>
</dbReference>
<evidence type="ECO:0000256" key="1">
    <source>
        <dbReference type="ARBA" id="ARBA00001968"/>
    </source>
</evidence>
<dbReference type="GO" id="GO:0047429">
    <property type="term" value="F:nucleoside triphosphate diphosphatase activity"/>
    <property type="evidence" value="ECO:0007669"/>
    <property type="project" value="UniProtKB-EC"/>
</dbReference>
<dbReference type="PANTHER" id="PTHR43213:SF5">
    <property type="entry name" value="BIFUNCTIONAL DTTP_UTP PYROPHOSPHATASE_METHYLTRANSFERASE PROTEIN-RELATED"/>
    <property type="match status" value="1"/>
</dbReference>
<evidence type="ECO:0000313" key="4">
    <source>
        <dbReference type="EMBL" id="HIS67376.1"/>
    </source>
</evidence>
<gene>
    <name evidence="4" type="primary">maf</name>
    <name evidence="4" type="ORF">IAC18_07410</name>
</gene>
<name>A0A9D1FF71_9FIRM</name>
<comment type="cofactor">
    <cofactor evidence="1 3">
        <name>a divalent metal cation</name>
        <dbReference type="ChEBI" id="CHEBI:60240"/>
    </cofactor>
</comment>
<dbReference type="EMBL" id="DVJK01000211">
    <property type="protein sequence ID" value="HIS67376.1"/>
    <property type="molecule type" value="Genomic_DNA"/>
</dbReference>
<dbReference type="Pfam" id="PF02545">
    <property type="entry name" value="Maf"/>
    <property type="match status" value="1"/>
</dbReference>
<feature type="site" description="Important for substrate specificity" evidence="3">
    <location>
        <position position="153"/>
    </location>
</feature>
<organism evidence="4 5">
    <name type="scientific">Candidatus Scatomorpha merdipullorum</name>
    <dbReference type="NCBI Taxonomy" id="2840927"/>
    <lineage>
        <taxon>Bacteria</taxon>
        <taxon>Bacillati</taxon>
        <taxon>Bacillota</taxon>
        <taxon>Clostridia</taxon>
        <taxon>Eubacteriales</taxon>
        <taxon>Candidatus Scatomorpha</taxon>
    </lineage>
</organism>
<dbReference type="GO" id="GO:0009117">
    <property type="term" value="P:nucleotide metabolic process"/>
    <property type="evidence" value="ECO:0007669"/>
    <property type="project" value="UniProtKB-KW"/>
</dbReference>
<keyword evidence="3" id="KW-0546">Nucleotide metabolism</keyword>
<feature type="active site" description="Proton acceptor" evidence="3">
    <location>
        <position position="70"/>
    </location>
</feature>
<comment type="caution">
    <text evidence="3">Lacks conserved residue(s) required for the propagation of feature annotation.</text>
</comment>
<comment type="function">
    <text evidence="3">Nucleoside triphosphate pyrophosphatase that hydrolyzes dTTP and UTP. May have a dual role in cell division arrest and in preventing the incorporation of modified nucleotides into cellular nucleic acids.</text>
</comment>
<dbReference type="InterPro" id="IPR003697">
    <property type="entry name" value="Maf-like"/>
</dbReference>
<dbReference type="EC" id="3.6.1.9" evidence="3"/>
<evidence type="ECO:0000313" key="5">
    <source>
        <dbReference type="Proteomes" id="UP000824001"/>
    </source>
</evidence>
<sequence length="190" mass="20059">MAIVLASASPRRRELLEKVGVENLVIIPAKSELPVPQGASPDEAVRLISLGKAREAAEQCPPGDVIIAADTVVSIDGRILGKPQGEGAAADMLRELSGRVHEVYTGVTVISGGEERVECERTAVRFRPLGEDEIAAYVATGEPMDKAGAYGAQGLGCLFVEGIEGDFFNVMGLPMCRLGRILSDMGVKLL</sequence>
<dbReference type="CDD" id="cd00555">
    <property type="entry name" value="Maf"/>
    <property type="match status" value="1"/>
</dbReference>
<dbReference type="HAMAP" id="MF_00528">
    <property type="entry name" value="Maf"/>
    <property type="match status" value="1"/>
</dbReference>
<dbReference type="AlphaFoldDB" id="A0A9D1FF71"/>
<feature type="site" description="Important for substrate specificity" evidence="3">
    <location>
        <position position="71"/>
    </location>
</feature>
<keyword evidence="2 3" id="KW-0378">Hydrolase</keyword>
<comment type="catalytic activity">
    <reaction evidence="3">
        <text>UTP + H2O = UMP + diphosphate + H(+)</text>
        <dbReference type="Rhea" id="RHEA:29395"/>
        <dbReference type="ChEBI" id="CHEBI:15377"/>
        <dbReference type="ChEBI" id="CHEBI:15378"/>
        <dbReference type="ChEBI" id="CHEBI:33019"/>
        <dbReference type="ChEBI" id="CHEBI:46398"/>
        <dbReference type="ChEBI" id="CHEBI:57865"/>
        <dbReference type="EC" id="3.6.1.9"/>
    </reaction>
</comment>
<keyword evidence="3" id="KW-0963">Cytoplasm</keyword>